<comment type="caution">
    <text evidence="1">The sequence shown here is derived from an EMBL/GenBank/DDBJ whole genome shotgun (WGS) entry which is preliminary data.</text>
</comment>
<proteinExistence type="predicted"/>
<evidence type="ECO:0000313" key="1">
    <source>
        <dbReference type="EMBL" id="OAT15995.1"/>
    </source>
</evidence>
<name>A0A1B7HK57_9ENTR</name>
<organism evidence="1 2">
    <name type="scientific">Buttiauxella gaviniae ATCC 51604</name>
    <dbReference type="NCBI Taxonomy" id="1354253"/>
    <lineage>
        <taxon>Bacteria</taxon>
        <taxon>Pseudomonadati</taxon>
        <taxon>Pseudomonadota</taxon>
        <taxon>Gammaproteobacteria</taxon>
        <taxon>Enterobacterales</taxon>
        <taxon>Enterobacteriaceae</taxon>
        <taxon>Buttiauxella</taxon>
    </lineage>
</organism>
<gene>
    <name evidence="1" type="ORF">M977_04679</name>
</gene>
<dbReference type="PATRIC" id="fig|1354253.4.peg.4858"/>
<reference evidence="1 2" key="1">
    <citation type="submission" date="2016-04" db="EMBL/GenBank/DDBJ databases">
        <title>ATOL: Assembling a taxonomically balanced genome-scale reconstruction of the evolutionary history of the Enterobacteriaceae.</title>
        <authorList>
            <person name="Plunkett G.III."/>
            <person name="Neeno-Eckwall E.C."/>
            <person name="Glasner J.D."/>
            <person name="Perna N.T."/>
        </authorList>
    </citation>
    <scope>NUCLEOTIDE SEQUENCE [LARGE SCALE GENOMIC DNA]</scope>
    <source>
        <strain evidence="1 2">ATCC 51604</strain>
    </source>
</reference>
<evidence type="ECO:0000313" key="2">
    <source>
        <dbReference type="Proteomes" id="UP000078504"/>
    </source>
</evidence>
<dbReference type="AlphaFoldDB" id="A0A1B7HK57"/>
<accession>A0A1B7HK57</accession>
<protein>
    <submittedName>
        <fullName evidence="1">Uncharacterized protein</fullName>
    </submittedName>
</protein>
<sequence>MLVERLEQGRKATPLDVPLKKGAQYEEIQKQGKGDRLVMAENQPASVEKVARSGRANRFLFWHVVNASFLFHGNVPLL</sequence>
<dbReference type="EMBL" id="LXEP01000064">
    <property type="protein sequence ID" value="OAT15995.1"/>
    <property type="molecule type" value="Genomic_DNA"/>
</dbReference>
<dbReference type="Proteomes" id="UP000078504">
    <property type="component" value="Unassembled WGS sequence"/>
</dbReference>